<keyword evidence="7 8" id="KW-0694">RNA-binding</keyword>
<feature type="region of interest" description="Disordered" evidence="9">
    <location>
        <begin position="716"/>
        <end position="758"/>
    </location>
</feature>
<dbReference type="InterPro" id="IPR050180">
    <property type="entry name" value="RNR_Ribonuclease"/>
</dbReference>
<comment type="subcellular location">
    <subcellularLocation>
        <location evidence="2 8">Cytoplasm</location>
    </subcellularLocation>
</comment>
<feature type="compositionally biased region" description="Basic and acidic residues" evidence="9">
    <location>
        <begin position="717"/>
        <end position="737"/>
    </location>
</feature>
<dbReference type="InterPro" id="IPR001900">
    <property type="entry name" value="RNase_II/R"/>
</dbReference>
<keyword evidence="4 8" id="KW-0540">Nuclease</keyword>
<dbReference type="PROSITE" id="PS50126">
    <property type="entry name" value="S1"/>
    <property type="match status" value="1"/>
</dbReference>
<dbReference type="InterPro" id="IPR013223">
    <property type="entry name" value="RNase_B_OB_dom"/>
</dbReference>
<dbReference type="CDD" id="cd04471">
    <property type="entry name" value="S1_RNase_R"/>
    <property type="match status" value="1"/>
</dbReference>
<reference evidence="11" key="1">
    <citation type="submission" date="2020-10" db="EMBL/GenBank/DDBJ databases">
        <authorList>
            <person name="Gilroy R."/>
        </authorList>
    </citation>
    <scope>NUCLEOTIDE SEQUENCE</scope>
    <source>
        <strain evidence="11">USAMLcec3-3695</strain>
    </source>
</reference>
<comment type="function">
    <text evidence="8">3'-5' exoribonuclease that releases 5'-nucleoside monophosphates and is involved in maturation of structured RNAs.</text>
</comment>
<dbReference type="NCBIfam" id="TIGR00358">
    <property type="entry name" value="3_prime_RNase"/>
    <property type="match status" value="1"/>
</dbReference>
<dbReference type="InterPro" id="IPR012340">
    <property type="entry name" value="NA-bd_OB-fold"/>
</dbReference>
<evidence type="ECO:0000259" key="10">
    <source>
        <dbReference type="PROSITE" id="PS50126"/>
    </source>
</evidence>
<gene>
    <name evidence="8 11" type="primary">rnr</name>
    <name evidence="11" type="ORF">IAA61_07830</name>
</gene>
<reference evidence="11" key="2">
    <citation type="journal article" date="2021" name="PeerJ">
        <title>Extensive microbial diversity within the chicken gut microbiome revealed by metagenomics and culture.</title>
        <authorList>
            <person name="Gilroy R."/>
            <person name="Ravi A."/>
            <person name="Getino M."/>
            <person name="Pursley I."/>
            <person name="Horton D.L."/>
            <person name="Alikhan N.F."/>
            <person name="Baker D."/>
            <person name="Gharbi K."/>
            <person name="Hall N."/>
            <person name="Watson M."/>
            <person name="Adriaenssens E.M."/>
            <person name="Foster-Nyarko E."/>
            <person name="Jarju S."/>
            <person name="Secka A."/>
            <person name="Antonio M."/>
            <person name="Oren A."/>
            <person name="Chaudhuri R.R."/>
            <person name="La Ragione R."/>
            <person name="Hildebrand F."/>
            <person name="Pallen M.J."/>
        </authorList>
    </citation>
    <scope>NUCLEOTIDE SEQUENCE</scope>
    <source>
        <strain evidence="11">USAMLcec3-3695</strain>
    </source>
</reference>
<dbReference type="Proteomes" id="UP000824109">
    <property type="component" value="Unassembled WGS sequence"/>
</dbReference>
<evidence type="ECO:0000256" key="1">
    <source>
        <dbReference type="ARBA" id="ARBA00001849"/>
    </source>
</evidence>
<keyword evidence="5 8" id="KW-0378">Hydrolase</keyword>
<comment type="catalytic activity">
    <reaction evidence="1 8">
        <text>Exonucleolytic cleavage in the 3'- to 5'-direction to yield nucleoside 5'-phosphates.</text>
        <dbReference type="EC" id="3.1.13.1"/>
    </reaction>
</comment>
<dbReference type="NCBIfam" id="TIGR02063">
    <property type="entry name" value="RNase_R"/>
    <property type="match status" value="1"/>
</dbReference>
<protein>
    <recommendedName>
        <fullName evidence="8">Ribonuclease R</fullName>
        <shortName evidence="8">RNase R</shortName>
        <ecNumber evidence="8">3.1.13.1</ecNumber>
    </recommendedName>
</protein>
<keyword evidence="6 8" id="KW-0269">Exonuclease</keyword>
<dbReference type="InterPro" id="IPR004476">
    <property type="entry name" value="RNase_II/RNase_R"/>
</dbReference>
<dbReference type="PANTHER" id="PTHR23355:SF9">
    <property type="entry name" value="DIS3-LIKE EXONUCLEASE 2"/>
    <property type="match status" value="1"/>
</dbReference>
<name>A0A9D1MCI3_9FIRM</name>
<accession>A0A9D1MCI3</accession>
<dbReference type="Pfam" id="PF08206">
    <property type="entry name" value="OB_RNB"/>
    <property type="match status" value="1"/>
</dbReference>
<dbReference type="Gene3D" id="2.40.50.140">
    <property type="entry name" value="Nucleic acid-binding proteins"/>
    <property type="match status" value="2"/>
</dbReference>
<comment type="caution">
    <text evidence="11">The sequence shown here is derived from an EMBL/GenBank/DDBJ whole genome shotgun (WGS) entry which is preliminary data.</text>
</comment>
<feature type="compositionally biased region" description="Basic residues" evidence="9">
    <location>
        <begin position="738"/>
        <end position="758"/>
    </location>
</feature>
<evidence type="ECO:0000256" key="6">
    <source>
        <dbReference type="ARBA" id="ARBA00022839"/>
    </source>
</evidence>
<organism evidence="11 12">
    <name type="scientific">Candidatus Ornithomonoglobus merdipullorum</name>
    <dbReference type="NCBI Taxonomy" id="2840895"/>
    <lineage>
        <taxon>Bacteria</taxon>
        <taxon>Bacillati</taxon>
        <taxon>Bacillota</taxon>
        <taxon>Clostridia</taxon>
        <taxon>Candidatus Ornithomonoglobus</taxon>
    </lineage>
</organism>
<evidence type="ECO:0000256" key="8">
    <source>
        <dbReference type="HAMAP-Rule" id="MF_01895"/>
    </source>
</evidence>
<evidence type="ECO:0000313" key="11">
    <source>
        <dbReference type="EMBL" id="HIU57699.1"/>
    </source>
</evidence>
<evidence type="ECO:0000313" key="12">
    <source>
        <dbReference type="Proteomes" id="UP000824109"/>
    </source>
</evidence>
<dbReference type="GO" id="GO:0003723">
    <property type="term" value="F:RNA binding"/>
    <property type="evidence" value="ECO:0007669"/>
    <property type="project" value="UniProtKB-UniRule"/>
</dbReference>
<dbReference type="AlphaFoldDB" id="A0A9D1MCI3"/>
<evidence type="ECO:0000256" key="2">
    <source>
        <dbReference type="ARBA" id="ARBA00004496"/>
    </source>
</evidence>
<proteinExistence type="inferred from homology"/>
<dbReference type="SUPFAM" id="SSF50249">
    <property type="entry name" value="Nucleic acid-binding proteins"/>
    <property type="match status" value="4"/>
</dbReference>
<evidence type="ECO:0000256" key="7">
    <source>
        <dbReference type="ARBA" id="ARBA00022884"/>
    </source>
</evidence>
<dbReference type="GO" id="GO:0008859">
    <property type="term" value="F:exoribonuclease II activity"/>
    <property type="evidence" value="ECO:0007669"/>
    <property type="project" value="UniProtKB-UniRule"/>
</dbReference>
<dbReference type="Pfam" id="PF00575">
    <property type="entry name" value="S1"/>
    <property type="match status" value="1"/>
</dbReference>
<keyword evidence="3 8" id="KW-0963">Cytoplasm</keyword>
<dbReference type="EMBL" id="DVNB01000083">
    <property type="protein sequence ID" value="HIU57699.1"/>
    <property type="molecule type" value="Genomic_DNA"/>
</dbReference>
<dbReference type="InterPro" id="IPR011805">
    <property type="entry name" value="RNase_R"/>
</dbReference>
<dbReference type="GO" id="GO:0005829">
    <property type="term" value="C:cytosol"/>
    <property type="evidence" value="ECO:0007669"/>
    <property type="project" value="TreeGrafter"/>
</dbReference>
<dbReference type="SMART" id="SM00955">
    <property type="entry name" value="RNB"/>
    <property type="match status" value="1"/>
</dbReference>
<dbReference type="HAMAP" id="MF_01895">
    <property type="entry name" value="RNase_R"/>
    <property type="match status" value="1"/>
</dbReference>
<evidence type="ECO:0000256" key="4">
    <source>
        <dbReference type="ARBA" id="ARBA00022722"/>
    </source>
</evidence>
<dbReference type="EC" id="3.1.13.1" evidence="8"/>
<evidence type="ECO:0000256" key="5">
    <source>
        <dbReference type="ARBA" id="ARBA00022801"/>
    </source>
</evidence>
<feature type="domain" description="S1 motif" evidence="10">
    <location>
        <begin position="627"/>
        <end position="707"/>
    </location>
</feature>
<dbReference type="Pfam" id="PF17876">
    <property type="entry name" value="CSD2"/>
    <property type="match status" value="1"/>
</dbReference>
<dbReference type="InterPro" id="IPR003029">
    <property type="entry name" value="S1_domain"/>
</dbReference>
<sequence>MDRKEKLINYMSSSTYVPLKLDELEIVLDVPKDDRGELEELLSELINEGRIFKTKKGRYCAVSGKTLTASGKLMCSARGGFGFVRPDEEGAQDIFVAAENLGGAYDGDRVLVRIDKKDNSYGHSEGHVTAVIERGNETLVGIISGIKNKTYRLIPDRRSFFSQVRISPAKLGGAAVGDRVIVRIDEYNKKGKPVGEVITVLGRADSAESCLNGIISENGIRARFPKPVTDEAEKVPESVSKSAIRGREDLRSMKIFTIDGDDSKDFDDAVSLEKLDNGNSLLGVHIADVSHYVKEGSELDKEALKRATSVYMPHKVIPMLPKKLSNGICSLNPGTDRLTFTVFMEIDGDGKIVSHRLVKSVIHSCERLTYNNVNKLLDGDTRLRERYSEIVPVLEAMDRLSDKLASLRSERGAIDFDFPETKVICGEDAQPREIAVADRGRSQRMIESFMLAANETVAEDAYWAELPFVYRVHEPPSADKLTAFNEFIKNFGYSLRGKLDPDTIHPKDLQRIAEQAKGTPEELMISTVMLRSLMKAGYRDTNSGHFGLAARYYCHFTSPIRRYPDLMIHRILSEYIDGGIDDSEHNRLVPIVREAAEQSSEREIAAEKAERDAEDLLKTVYMQAYLGESFDAVISSVTSFGIFAMMNNSCEGLIRCETMTADYFEFDESRRILTGKRTGKVYKIGDRIRVTVAGCSVLLRQIDLVLEEDANPSLLRRVSERAQKAERRSDEKKEKTGKAKRRGYQKRGRRGKRNGKKR</sequence>
<dbReference type="InterPro" id="IPR040476">
    <property type="entry name" value="CSD2"/>
</dbReference>
<dbReference type="SMART" id="SM00316">
    <property type="entry name" value="S1"/>
    <property type="match status" value="1"/>
</dbReference>
<dbReference type="GO" id="GO:0006402">
    <property type="term" value="P:mRNA catabolic process"/>
    <property type="evidence" value="ECO:0007669"/>
    <property type="project" value="TreeGrafter"/>
</dbReference>
<evidence type="ECO:0000256" key="3">
    <source>
        <dbReference type="ARBA" id="ARBA00022490"/>
    </source>
</evidence>
<dbReference type="PANTHER" id="PTHR23355">
    <property type="entry name" value="RIBONUCLEASE"/>
    <property type="match status" value="1"/>
</dbReference>
<comment type="similarity">
    <text evidence="8">Belongs to the RNR ribonuclease family. RNase R subfamily.</text>
</comment>
<evidence type="ECO:0000256" key="9">
    <source>
        <dbReference type="SAM" id="MobiDB-lite"/>
    </source>
</evidence>
<dbReference type="Pfam" id="PF00773">
    <property type="entry name" value="RNB"/>
    <property type="match status" value="1"/>
</dbReference>